<accession>A0A5J4RJ54</accession>
<name>A0A5J4RJ54_9EUKA</name>
<dbReference type="Gene3D" id="1.10.443.10">
    <property type="entry name" value="Intergrase catalytic core"/>
    <property type="match status" value="1"/>
</dbReference>
<evidence type="ECO:0000313" key="3">
    <source>
        <dbReference type="Proteomes" id="UP000324800"/>
    </source>
</evidence>
<reference evidence="2 3" key="1">
    <citation type="submission" date="2019-03" db="EMBL/GenBank/DDBJ databases">
        <title>Single cell metagenomics reveals metabolic interactions within the superorganism composed of flagellate Streblomastix strix and complex community of Bacteroidetes bacteria on its surface.</title>
        <authorList>
            <person name="Treitli S.C."/>
            <person name="Kolisko M."/>
            <person name="Husnik F."/>
            <person name="Keeling P."/>
            <person name="Hampl V."/>
        </authorList>
    </citation>
    <scope>NUCLEOTIDE SEQUENCE [LARGE SCALE GENOMIC DNA]</scope>
    <source>
        <strain evidence="2">ST1C</strain>
    </source>
</reference>
<dbReference type="AlphaFoldDB" id="A0A5J4RJ54"/>
<gene>
    <name evidence="2" type="ORF">EZS28_053145</name>
</gene>
<dbReference type="Proteomes" id="UP000324800">
    <property type="component" value="Unassembled WGS sequence"/>
</dbReference>
<dbReference type="GO" id="GO:0003677">
    <property type="term" value="F:DNA binding"/>
    <property type="evidence" value="ECO:0007669"/>
    <property type="project" value="InterPro"/>
</dbReference>
<dbReference type="InterPro" id="IPR011010">
    <property type="entry name" value="DNA_brk_join_enz"/>
</dbReference>
<evidence type="ECO:0000256" key="1">
    <source>
        <dbReference type="ARBA" id="ARBA00023172"/>
    </source>
</evidence>
<sequence length="134" mass="15227">MMGIKGKQVYSFRHSAATQLVVMGLDETLLNTYTGHARNSKSTNDYYVFAERLKDKEIATKLSDTRGQVECNSISNTHQSLKLYRNGFIQFFTLVEVFVATDKKVSELLTMVSNKLVNMRCQQSFMGGYVHAVR</sequence>
<dbReference type="EMBL" id="SNRW01042147">
    <property type="protein sequence ID" value="KAA6333648.1"/>
    <property type="molecule type" value="Genomic_DNA"/>
</dbReference>
<dbReference type="InterPro" id="IPR013762">
    <property type="entry name" value="Integrase-like_cat_sf"/>
</dbReference>
<dbReference type="GO" id="GO:0006310">
    <property type="term" value="P:DNA recombination"/>
    <property type="evidence" value="ECO:0007669"/>
    <property type="project" value="UniProtKB-KW"/>
</dbReference>
<protein>
    <recommendedName>
        <fullName evidence="4">Tyr recombinase domain-containing protein</fullName>
    </recommendedName>
</protein>
<keyword evidence="1" id="KW-0233">DNA recombination</keyword>
<comment type="caution">
    <text evidence="2">The sequence shown here is derived from an EMBL/GenBank/DDBJ whole genome shotgun (WGS) entry which is preliminary data.</text>
</comment>
<organism evidence="2 3">
    <name type="scientific">Streblomastix strix</name>
    <dbReference type="NCBI Taxonomy" id="222440"/>
    <lineage>
        <taxon>Eukaryota</taxon>
        <taxon>Metamonada</taxon>
        <taxon>Preaxostyla</taxon>
        <taxon>Oxymonadida</taxon>
        <taxon>Streblomastigidae</taxon>
        <taxon>Streblomastix</taxon>
    </lineage>
</organism>
<evidence type="ECO:0000313" key="2">
    <source>
        <dbReference type="EMBL" id="KAA6333648.1"/>
    </source>
</evidence>
<evidence type="ECO:0008006" key="4">
    <source>
        <dbReference type="Google" id="ProtNLM"/>
    </source>
</evidence>
<dbReference type="SUPFAM" id="SSF56349">
    <property type="entry name" value="DNA breaking-rejoining enzymes"/>
    <property type="match status" value="1"/>
</dbReference>
<dbReference type="GO" id="GO:0015074">
    <property type="term" value="P:DNA integration"/>
    <property type="evidence" value="ECO:0007669"/>
    <property type="project" value="InterPro"/>
</dbReference>
<proteinExistence type="predicted"/>